<dbReference type="AlphaFoldDB" id="A9A6S7"/>
<accession>A9A6S7</accession>
<dbReference type="HOGENOM" id="CLU_3043641_0_0_2"/>
<protein>
    <submittedName>
        <fullName evidence="1">Uncharacterized protein</fullName>
    </submittedName>
</protein>
<organism evidence="1">
    <name type="scientific">Methanococcus maripaludis (strain C6 / ATCC BAA-1332)</name>
    <dbReference type="NCBI Taxonomy" id="444158"/>
    <lineage>
        <taxon>Archaea</taxon>
        <taxon>Methanobacteriati</taxon>
        <taxon>Methanobacteriota</taxon>
        <taxon>Methanomada group</taxon>
        <taxon>Methanococci</taxon>
        <taxon>Methanococcales</taxon>
        <taxon>Methanococcaceae</taxon>
        <taxon>Methanococcus</taxon>
    </lineage>
</organism>
<name>A9A6S7_METM6</name>
<dbReference type="KEGG" id="mmx:MmarC6_0538"/>
<proteinExistence type="predicted"/>
<dbReference type="STRING" id="444158.MmarC6_0538"/>
<dbReference type="EMBL" id="CP000867">
    <property type="protein sequence ID" value="ABX01355.1"/>
    <property type="molecule type" value="Genomic_DNA"/>
</dbReference>
<sequence length="54" mass="6129">MIAVKCTYENGDTIITGIKGTFEEAKEYFLNKIFNIGSVEDNLQKCVKVEQIKN</sequence>
<gene>
    <name evidence="1" type="ordered locus">MmarC6_0538</name>
</gene>
<reference evidence="1" key="1">
    <citation type="submission" date="2007-10" db="EMBL/GenBank/DDBJ databases">
        <title>Complete sequence of Methanococcus maripaludis C6.</title>
        <authorList>
            <consortium name="US DOE Joint Genome Institute"/>
            <person name="Copeland A."/>
            <person name="Lucas S."/>
            <person name="Lapidus A."/>
            <person name="Barry K."/>
            <person name="Glavina del Rio T."/>
            <person name="Dalin E."/>
            <person name="Tice H."/>
            <person name="Pitluck S."/>
            <person name="Clum A."/>
            <person name="Schmutz J."/>
            <person name="Larimer F."/>
            <person name="Land M."/>
            <person name="Hauser L."/>
            <person name="Kyrpides N."/>
            <person name="Mikhailova N."/>
            <person name="Sieprawska-Lupa M."/>
            <person name="Whitman W.B."/>
            <person name="Richardson P."/>
        </authorList>
    </citation>
    <scope>NUCLEOTIDE SEQUENCE [LARGE SCALE GENOMIC DNA]</scope>
    <source>
        <strain evidence="1">C6</strain>
    </source>
</reference>
<evidence type="ECO:0000313" key="1">
    <source>
        <dbReference type="EMBL" id="ABX01355.1"/>
    </source>
</evidence>